<sequence>MAALLYFEEKVHKKKLQEANAIPLLFPRPAVLDFGAPGVSNRASVGAQAHLREVFTLDKWNNMTTYRVEQPERPQPAARRASPRHILRVYLLLLLPSPEPLQSLQLITAIHFS</sequence>
<accession>A0A438GIK9</accession>
<organism evidence="1 2">
    <name type="scientific">Vitis vinifera</name>
    <name type="common">Grape</name>
    <dbReference type="NCBI Taxonomy" id="29760"/>
    <lineage>
        <taxon>Eukaryota</taxon>
        <taxon>Viridiplantae</taxon>
        <taxon>Streptophyta</taxon>
        <taxon>Embryophyta</taxon>
        <taxon>Tracheophyta</taxon>
        <taxon>Spermatophyta</taxon>
        <taxon>Magnoliopsida</taxon>
        <taxon>eudicotyledons</taxon>
        <taxon>Gunneridae</taxon>
        <taxon>Pentapetalae</taxon>
        <taxon>rosids</taxon>
        <taxon>Vitales</taxon>
        <taxon>Vitaceae</taxon>
        <taxon>Viteae</taxon>
        <taxon>Vitis</taxon>
    </lineage>
</organism>
<evidence type="ECO:0000313" key="2">
    <source>
        <dbReference type="Proteomes" id="UP000288805"/>
    </source>
</evidence>
<dbReference type="Proteomes" id="UP000288805">
    <property type="component" value="Unassembled WGS sequence"/>
</dbReference>
<proteinExistence type="predicted"/>
<reference evidence="1 2" key="1">
    <citation type="journal article" date="2018" name="PLoS Genet.">
        <title>Population sequencing reveals clonal diversity and ancestral inbreeding in the grapevine cultivar Chardonnay.</title>
        <authorList>
            <person name="Roach M.J."/>
            <person name="Johnson D.L."/>
            <person name="Bohlmann J."/>
            <person name="van Vuuren H.J."/>
            <person name="Jones S.J."/>
            <person name="Pretorius I.S."/>
            <person name="Schmidt S.A."/>
            <person name="Borneman A.R."/>
        </authorList>
    </citation>
    <scope>NUCLEOTIDE SEQUENCE [LARGE SCALE GENOMIC DNA]</scope>
    <source>
        <strain evidence="2">cv. Chardonnay</strain>
        <tissue evidence="1">Leaf</tissue>
    </source>
</reference>
<dbReference type="EMBL" id="QGNW01000424">
    <property type="protein sequence ID" value="RVW72031.1"/>
    <property type="molecule type" value="Genomic_DNA"/>
</dbReference>
<evidence type="ECO:0000313" key="1">
    <source>
        <dbReference type="EMBL" id="RVW72031.1"/>
    </source>
</evidence>
<name>A0A438GIK9_VITVI</name>
<comment type="caution">
    <text evidence="1">The sequence shown here is derived from an EMBL/GenBank/DDBJ whole genome shotgun (WGS) entry which is preliminary data.</text>
</comment>
<dbReference type="AlphaFoldDB" id="A0A438GIK9"/>
<gene>
    <name evidence="1" type="ORF">CK203_054030</name>
</gene>
<protein>
    <submittedName>
        <fullName evidence="1">Uncharacterized protein</fullName>
    </submittedName>
</protein>